<dbReference type="RefSeq" id="WP_045828109.1">
    <property type="nucleotide sequence ID" value="NZ_JZRB01000004.1"/>
</dbReference>
<sequence>MLPPLPVLKRGLGVTTEALATELALARPGTAMPAWSELEWRLAGAAAVAHGVSPLLAGFSTWAPAGWQAFLATQREHVEIRQQRIAALLNRIDARARSMALPLVALKGAALHGMGIYIAGERPMADIDLLVRPQDMPVVHALLGELGYDESFRQWKHRVYKPRAGTPVRGLGEHRDTPVNIEVHTRIHERLPIHTVDITDRVWPGEASPGINPYPSRGALMAHLLLHAAGNVCGRSLRLLHLHDIAQLARRMPRDEWAVLWEGPALPWWAYPPLRLAARYFPGTVPRTVLERLRRDCPPLLRLAARRQTLTTVSCSHLWLNLLPGAEWSRTPVDIARLVMNRLRPTQESRDERADMLRTQVWLQGQPWVRRNHLTRLVTGLTRPVPRMDTLYVIRAALGELA</sequence>
<dbReference type="InterPro" id="IPR039498">
    <property type="entry name" value="NTP_transf_5"/>
</dbReference>
<organism evidence="1 2">
    <name type="scientific">Luteibacter yeojuensis</name>
    <dbReference type="NCBI Taxonomy" id="345309"/>
    <lineage>
        <taxon>Bacteria</taxon>
        <taxon>Pseudomonadati</taxon>
        <taxon>Pseudomonadota</taxon>
        <taxon>Gammaproteobacteria</taxon>
        <taxon>Lysobacterales</taxon>
        <taxon>Rhodanobacteraceae</taxon>
        <taxon>Luteibacter</taxon>
    </lineage>
</organism>
<name>A0A0F3L380_9GAMM</name>
<dbReference type="Pfam" id="PF14907">
    <property type="entry name" value="NTP_transf_5"/>
    <property type="match status" value="1"/>
</dbReference>
<dbReference type="Proteomes" id="UP000033651">
    <property type="component" value="Unassembled WGS sequence"/>
</dbReference>
<protein>
    <submittedName>
        <fullName evidence="1">Uncharacterized protein</fullName>
    </submittedName>
</protein>
<proteinExistence type="predicted"/>
<reference evidence="1 2" key="1">
    <citation type="submission" date="2015-03" db="EMBL/GenBank/DDBJ databases">
        <title>Draft genome sequence of Luteibacter yeojuensis strain SU11.</title>
        <authorList>
            <person name="Sulaiman J."/>
            <person name="Priya K."/>
            <person name="Chan K.-G."/>
        </authorList>
    </citation>
    <scope>NUCLEOTIDE SEQUENCE [LARGE SCALE GENOMIC DNA]</scope>
    <source>
        <strain evidence="1 2">SU11</strain>
    </source>
</reference>
<evidence type="ECO:0000313" key="1">
    <source>
        <dbReference type="EMBL" id="KJV36804.1"/>
    </source>
</evidence>
<dbReference type="EMBL" id="JZRB01000004">
    <property type="protein sequence ID" value="KJV36804.1"/>
    <property type="molecule type" value="Genomic_DNA"/>
</dbReference>
<accession>A0A0F3L380</accession>
<dbReference type="OrthoDB" id="5992319at2"/>
<comment type="caution">
    <text evidence="1">The sequence shown here is derived from an EMBL/GenBank/DDBJ whole genome shotgun (WGS) entry which is preliminary data.</text>
</comment>
<dbReference type="PATRIC" id="fig|345309.4.peg.3008"/>
<keyword evidence="2" id="KW-1185">Reference proteome</keyword>
<gene>
    <name evidence="1" type="ORF">VI08_03355</name>
</gene>
<evidence type="ECO:0000313" key="2">
    <source>
        <dbReference type="Proteomes" id="UP000033651"/>
    </source>
</evidence>
<dbReference type="AlphaFoldDB" id="A0A0F3L380"/>